<name>A0AAQ1P546_LEPIR</name>
<comment type="caution">
    <text evidence="1">The sequence shown here is derived from an EMBL/GenBank/DDBJ whole genome shotgun (WGS) entry which is preliminary data.</text>
</comment>
<evidence type="ECO:0000313" key="2">
    <source>
        <dbReference type="Proteomes" id="UP000234460"/>
    </source>
</evidence>
<sequence>MQQQNTLVNFGLTMIQTIQFFVFFNSSAIFEFIAPFLS</sequence>
<accession>A0AAQ1P546</accession>
<evidence type="ECO:0000313" key="1">
    <source>
        <dbReference type="EMBL" id="SOR63801.1"/>
    </source>
</evidence>
<dbReference type="AlphaFoldDB" id="A0AAQ1P546"/>
<reference evidence="1 2" key="1">
    <citation type="submission" date="2017-11" db="EMBL/GenBank/DDBJ databases">
        <authorList>
            <person name="Lechat P."/>
        </authorList>
    </citation>
    <scope>NUCLEOTIDE SEQUENCE [LARGE SCALE GENOMIC DNA]</scope>
    <source>
        <strain evidence="1">L495</strain>
    </source>
</reference>
<dbReference type="EMBL" id="OEJX01000086">
    <property type="protein sequence ID" value="SOR63801.1"/>
    <property type="molecule type" value="Genomic_DNA"/>
</dbReference>
<gene>
    <name evidence="1" type="ORF">LMANV2_870002</name>
</gene>
<organism evidence="1 2">
    <name type="scientific">Leptospira interrogans serovar Manilae</name>
    <dbReference type="NCBI Taxonomy" id="214675"/>
    <lineage>
        <taxon>Bacteria</taxon>
        <taxon>Pseudomonadati</taxon>
        <taxon>Spirochaetota</taxon>
        <taxon>Spirochaetia</taxon>
        <taxon>Leptospirales</taxon>
        <taxon>Leptospiraceae</taxon>
        <taxon>Leptospira</taxon>
    </lineage>
</organism>
<protein>
    <submittedName>
        <fullName evidence="1">Uncharacterized protein</fullName>
    </submittedName>
</protein>
<proteinExistence type="predicted"/>
<dbReference type="Proteomes" id="UP000234460">
    <property type="component" value="Chromosome LMANV2"/>
</dbReference>